<sequence>MPPKPKAKKKKAKDIDWASDEYFTKERSMIYIEHTHECPIFAVKAEECGEFMKQRIPERQFQLVRNKNGKQAPRDGAFEIGFCQNARTSMHEIWSGLNRGPPRRDKFPPTFEQLVPDVQRILKKFYPDKAVGLSDDEEDM</sequence>
<dbReference type="AlphaFoldDB" id="A0A6J2UH03"/>
<evidence type="ECO:0000313" key="2">
    <source>
        <dbReference type="RefSeq" id="XP_030387674.1"/>
    </source>
</evidence>
<dbReference type="PANTHER" id="PTHR33638:SF1">
    <property type="entry name" value="SELENOPROTEIN H"/>
    <property type="match status" value="1"/>
</dbReference>
<organism evidence="1 2">
    <name type="scientific">Drosophila lebanonensis</name>
    <name type="common">Fruit fly</name>
    <name type="synonym">Scaptodrosophila lebanonensis</name>
    <dbReference type="NCBI Taxonomy" id="7225"/>
    <lineage>
        <taxon>Eukaryota</taxon>
        <taxon>Metazoa</taxon>
        <taxon>Ecdysozoa</taxon>
        <taxon>Arthropoda</taxon>
        <taxon>Hexapoda</taxon>
        <taxon>Insecta</taxon>
        <taxon>Pterygota</taxon>
        <taxon>Neoptera</taxon>
        <taxon>Endopterygota</taxon>
        <taxon>Diptera</taxon>
        <taxon>Brachycera</taxon>
        <taxon>Muscomorpha</taxon>
        <taxon>Ephydroidea</taxon>
        <taxon>Drosophilidae</taxon>
        <taxon>Scaptodrosophila</taxon>
    </lineage>
</organism>
<dbReference type="OrthoDB" id="1933874at2759"/>
<dbReference type="InterPro" id="IPR052674">
    <property type="entry name" value="SelWTH-like"/>
</dbReference>
<keyword evidence="1" id="KW-1185">Reference proteome</keyword>
<dbReference type="Proteomes" id="UP000504634">
    <property type="component" value="Unplaced"/>
</dbReference>
<dbReference type="PANTHER" id="PTHR33638">
    <property type="entry name" value="SELENOPROTEIN H"/>
    <property type="match status" value="1"/>
</dbReference>
<evidence type="ECO:0000313" key="1">
    <source>
        <dbReference type="Proteomes" id="UP000504634"/>
    </source>
</evidence>
<protein>
    <submittedName>
        <fullName evidence="2">Selenoprotein BthD</fullName>
    </submittedName>
</protein>
<gene>
    <name evidence="2" type="primary">LOC115634223</name>
</gene>
<proteinExistence type="predicted"/>
<dbReference type="RefSeq" id="XP_030387674.1">
    <property type="nucleotide sequence ID" value="XM_030531814.1"/>
</dbReference>
<name>A0A6J2UH03_DROLE</name>
<dbReference type="GeneID" id="115634223"/>
<reference evidence="2" key="1">
    <citation type="submission" date="2025-08" db="UniProtKB">
        <authorList>
            <consortium name="RefSeq"/>
        </authorList>
    </citation>
    <scope>IDENTIFICATION</scope>
    <source>
        <strain evidence="2">11010-0011.00</strain>
        <tissue evidence="2">Whole body</tissue>
    </source>
</reference>
<dbReference type="GO" id="GO:0005794">
    <property type="term" value="C:Golgi apparatus"/>
    <property type="evidence" value="ECO:0007669"/>
    <property type="project" value="TreeGrafter"/>
</dbReference>
<accession>A0A6J2UH03</accession>